<dbReference type="EMBL" id="JBBNAG010000010">
    <property type="protein sequence ID" value="KAK9100859.1"/>
    <property type="molecule type" value="Genomic_DNA"/>
</dbReference>
<evidence type="ECO:0000313" key="2">
    <source>
        <dbReference type="EMBL" id="KAK9100859.1"/>
    </source>
</evidence>
<feature type="region of interest" description="Disordered" evidence="1">
    <location>
        <begin position="41"/>
        <end position="141"/>
    </location>
</feature>
<protein>
    <submittedName>
        <fullName evidence="2">Uncharacterized protein</fullName>
    </submittedName>
</protein>
<dbReference type="Proteomes" id="UP001419268">
    <property type="component" value="Unassembled WGS sequence"/>
</dbReference>
<comment type="caution">
    <text evidence="2">The sequence shown here is derived from an EMBL/GenBank/DDBJ whole genome shotgun (WGS) entry which is preliminary data.</text>
</comment>
<accession>A0AAP0HY96</accession>
<evidence type="ECO:0000256" key="1">
    <source>
        <dbReference type="SAM" id="MobiDB-lite"/>
    </source>
</evidence>
<dbReference type="AlphaFoldDB" id="A0AAP0HY96"/>
<evidence type="ECO:0000313" key="3">
    <source>
        <dbReference type="Proteomes" id="UP001419268"/>
    </source>
</evidence>
<proteinExistence type="predicted"/>
<feature type="compositionally biased region" description="Basic and acidic residues" evidence="1">
    <location>
        <begin position="129"/>
        <end position="141"/>
    </location>
</feature>
<keyword evidence="3" id="KW-1185">Reference proteome</keyword>
<feature type="compositionally biased region" description="Basic and acidic residues" evidence="1">
    <location>
        <begin position="83"/>
        <end position="93"/>
    </location>
</feature>
<sequence length="307" mass="34030">MRAAMADHQQQAADGQWHGSDARRRALRRLRTTPRGVGWLFSGGLSGGRGDGRSWAEAPPPHATFWPVERSETASSRSGLLEAAEHETARGRDSGGWWRNGGKNRHGSQRTAKRFQRRKRRRTKRQRHGERVGGGRRDRAAREAWRWRDDDGAAAMASGVSAARVYSATASDGGARCRTDRLDVDAIRRSMARSKTPVTREEVGVEVSRVTVGEAAGDPRLLSEREREREGICEGKGSGSNVGSIRRNAYVRISGGDSEVMCNIKFEIRMLVVELFYELVYARNLVSRKTNGDTPRVACRCGTEIVA</sequence>
<organism evidence="2 3">
    <name type="scientific">Stephania cephalantha</name>
    <dbReference type="NCBI Taxonomy" id="152367"/>
    <lineage>
        <taxon>Eukaryota</taxon>
        <taxon>Viridiplantae</taxon>
        <taxon>Streptophyta</taxon>
        <taxon>Embryophyta</taxon>
        <taxon>Tracheophyta</taxon>
        <taxon>Spermatophyta</taxon>
        <taxon>Magnoliopsida</taxon>
        <taxon>Ranunculales</taxon>
        <taxon>Menispermaceae</taxon>
        <taxon>Menispermoideae</taxon>
        <taxon>Cissampelideae</taxon>
        <taxon>Stephania</taxon>
    </lineage>
</organism>
<name>A0AAP0HY96_9MAGN</name>
<feature type="compositionally biased region" description="Low complexity" evidence="1">
    <location>
        <begin position="1"/>
        <end position="19"/>
    </location>
</feature>
<gene>
    <name evidence="2" type="ORF">Scep_024289</name>
</gene>
<feature type="compositionally biased region" description="Basic residues" evidence="1">
    <location>
        <begin position="102"/>
        <end position="128"/>
    </location>
</feature>
<reference evidence="2 3" key="1">
    <citation type="submission" date="2024-01" db="EMBL/GenBank/DDBJ databases">
        <title>Genome assemblies of Stephania.</title>
        <authorList>
            <person name="Yang L."/>
        </authorList>
    </citation>
    <scope>NUCLEOTIDE SEQUENCE [LARGE SCALE GENOMIC DNA]</scope>
    <source>
        <strain evidence="2">JXDWG</strain>
        <tissue evidence="2">Leaf</tissue>
    </source>
</reference>
<feature type="region of interest" description="Disordered" evidence="1">
    <location>
        <begin position="1"/>
        <end position="21"/>
    </location>
</feature>